<reference evidence="3" key="2">
    <citation type="journal article" date="2017" name="Nat. Plants">
        <title>The Aegilops tauschii genome reveals multiple impacts of transposons.</title>
        <authorList>
            <person name="Zhao G."/>
            <person name="Zou C."/>
            <person name="Li K."/>
            <person name="Wang K."/>
            <person name="Li T."/>
            <person name="Gao L."/>
            <person name="Zhang X."/>
            <person name="Wang H."/>
            <person name="Yang Z."/>
            <person name="Liu X."/>
            <person name="Jiang W."/>
            <person name="Mao L."/>
            <person name="Kong X."/>
            <person name="Jiao Y."/>
            <person name="Jia J."/>
        </authorList>
    </citation>
    <scope>NUCLEOTIDE SEQUENCE [LARGE SCALE GENOMIC DNA]</scope>
    <source>
        <strain evidence="3">cv. AL8/78</strain>
    </source>
</reference>
<evidence type="ECO:0000256" key="1">
    <source>
        <dbReference type="SAM" id="Phobius"/>
    </source>
</evidence>
<dbReference type="Gramene" id="AET3Gv20008300.18">
    <property type="protein sequence ID" value="AET3Gv20008300.18"/>
    <property type="gene ID" value="AET3Gv20008300"/>
</dbReference>
<evidence type="ECO:0000313" key="2">
    <source>
        <dbReference type="EnsemblPlants" id="AET3Gv20008300.18"/>
    </source>
</evidence>
<reference evidence="2" key="3">
    <citation type="journal article" date="2017" name="Nature">
        <title>Genome sequence of the progenitor of the wheat D genome Aegilops tauschii.</title>
        <authorList>
            <person name="Luo M.C."/>
            <person name="Gu Y.Q."/>
            <person name="Puiu D."/>
            <person name="Wang H."/>
            <person name="Twardziok S.O."/>
            <person name="Deal K.R."/>
            <person name="Huo N."/>
            <person name="Zhu T."/>
            <person name="Wang L."/>
            <person name="Wang Y."/>
            <person name="McGuire P.E."/>
            <person name="Liu S."/>
            <person name="Long H."/>
            <person name="Ramasamy R.K."/>
            <person name="Rodriguez J.C."/>
            <person name="Van S.L."/>
            <person name="Yuan L."/>
            <person name="Wang Z."/>
            <person name="Xia Z."/>
            <person name="Xiao L."/>
            <person name="Anderson O.D."/>
            <person name="Ouyang S."/>
            <person name="Liang Y."/>
            <person name="Zimin A.V."/>
            <person name="Pertea G."/>
            <person name="Qi P."/>
            <person name="Bennetzen J.L."/>
            <person name="Dai X."/>
            <person name="Dawson M.W."/>
            <person name="Muller H.G."/>
            <person name="Kugler K."/>
            <person name="Rivarola-Duarte L."/>
            <person name="Spannagl M."/>
            <person name="Mayer K.F.X."/>
            <person name="Lu F.H."/>
            <person name="Bevan M.W."/>
            <person name="Leroy P."/>
            <person name="Li P."/>
            <person name="You F.M."/>
            <person name="Sun Q."/>
            <person name="Liu Z."/>
            <person name="Lyons E."/>
            <person name="Wicker T."/>
            <person name="Salzberg S.L."/>
            <person name="Devos K.M."/>
            <person name="Dvorak J."/>
        </authorList>
    </citation>
    <scope>NUCLEOTIDE SEQUENCE [LARGE SCALE GENOMIC DNA]</scope>
    <source>
        <strain evidence="2">cv. AL8/78</strain>
    </source>
</reference>
<dbReference type="EnsemblPlants" id="AET3Gv20008300.18">
    <property type="protein sequence ID" value="AET3Gv20008300.18"/>
    <property type="gene ID" value="AET3Gv20008300"/>
</dbReference>
<dbReference type="AlphaFoldDB" id="A0A453DNF8"/>
<feature type="transmembrane region" description="Helical" evidence="1">
    <location>
        <begin position="23"/>
        <end position="45"/>
    </location>
</feature>
<reference evidence="3" key="1">
    <citation type="journal article" date="2014" name="Science">
        <title>Ancient hybridizations among the ancestral genomes of bread wheat.</title>
        <authorList>
            <consortium name="International Wheat Genome Sequencing Consortium,"/>
            <person name="Marcussen T."/>
            <person name="Sandve S.R."/>
            <person name="Heier L."/>
            <person name="Spannagl M."/>
            <person name="Pfeifer M."/>
            <person name="Jakobsen K.S."/>
            <person name="Wulff B.B."/>
            <person name="Steuernagel B."/>
            <person name="Mayer K.F."/>
            <person name="Olsen O.A."/>
        </authorList>
    </citation>
    <scope>NUCLEOTIDE SEQUENCE [LARGE SCALE GENOMIC DNA]</scope>
    <source>
        <strain evidence="3">cv. AL8/78</strain>
    </source>
</reference>
<reference evidence="2" key="4">
    <citation type="submission" date="2019-03" db="UniProtKB">
        <authorList>
            <consortium name="EnsemblPlants"/>
        </authorList>
    </citation>
    <scope>IDENTIFICATION</scope>
</reference>
<keyword evidence="3" id="KW-1185">Reference proteome</keyword>
<keyword evidence="1" id="KW-1133">Transmembrane helix</keyword>
<proteinExistence type="predicted"/>
<organism evidence="2 3">
    <name type="scientific">Aegilops tauschii subsp. strangulata</name>
    <name type="common">Goatgrass</name>
    <dbReference type="NCBI Taxonomy" id="200361"/>
    <lineage>
        <taxon>Eukaryota</taxon>
        <taxon>Viridiplantae</taxon>
        <taxon>Streptophyta</taxon>
        <taxon>Embryophyta</taxon>
        <taxon>Tracheophyta</taxon>
        <taxon>Spermatophyta</taxon>
        <taxon>Magnoliopsida</taxon>
        <taxon>Liliopsida</taxon>
        <taxon>Poales</taxon>
        <taxon>Poaceae</taxon>
        <taxon>BOP clade</taxon>
        <taxon>Pooideae</taxon>
        <taxon>Triticodae</taxon>
        <taxon>Triticeae</taxon>
        <taxon>Triticinae</taxon>
        <taxon>Aegilops</taxon>
    </lineage>
</organism>
<accession>A0A453DNF8</accession>
<protein>
    <submittedName>
        <fullName evidence="2">Uncharacterized protein</fullName>
    </submittedName>
</protein>
<sequence>MCSWPVNLWIQRNFRGDLSFPKLLLLICLFNFLDGLIMCSFHCIISSRLRDLKQLGEFSSLARETILGTLHSILLGVSEI</sequence>
<keyword evidence="1" id="KW-0472">Membrane</keyword>
<evidence type="ECO:0000313" key="3">
    <source>
        <dbReference type="Proteomes" id="UP000015105"/>
    </source>
</evidence>
<reference evidence="2" key="5">
    <citation type="journal article" date="2021" name="G3 (Bethesda)">
        <title>Aegilops tauschii genome assembly Aet v5.0 features greater sequence contiguity and improved annotation.</title>
        <authorList>
            <person name="Wang L."/>
            <person name="Zhu T."/>
            <person name="Rodriguez J.C."/>
            <person name="Deal K.R."/>
            <person name="Dubcovsky J."/>
            <person name="McGuire P.E."/>
            <person name="Lux T."/>
            <person name="Spannagl M."/>
            <person name="Mayer K.F.X."/>
            <person name="Baldrich P."/>
            <person name="Meyers B.C."/>
            <person name="Huo N."/>
            <person name="Gu Y.Q."/>
            <person name="Zhou H."/>
            <person name="Devos K.M."/>
            <person name="Bennetzen J.L."/>
            <person name="Unver T."/>
            <person name="Budak H."/>
            <person name="Gulick P.J."/>
            <person name="Galiba G."/>
            <person name="Kalapos B."/>
            <person name="Nelson D.R."/>
            <person name="Li P."/>
            <person name="You F.M."/>
            <person name="Luo M.C."/>
            <person name="Dvorak J."/>
        </authorList>
    </citation>
    <scope>NUCLEOTIDE SEQUENCE [LARGE SCALE GENOMIC DNA]</scope>
    <source>
        <strain evidence="2">cv. AL8/78</strain>
    </source>
</reference>
<name>A0A453DNF8_AEGTS</name>
<dbReference type="Proteomes" id="UP000015105">
    <property type="component" value="Chromosome 3D"/>
</dbReference>
<keyword evidence="1" id="KW-0812">Transmembrane</keyword>